<dbReference type="InterPro" id="IPR003594">
    <property type="entry name" value="HATPase_dom"/>
</dbReference>
<dbReference type="SMART" id="SM00387">
    <property type="entry name" value="HATPase_c"/>
    <property type="match status" value="1"/>
</dbReference>
<evidence type="ECO:0000256" key="6">
    <source>
        <dbReference type="ARBA" id="ARBA00022777"/>
    </source>
</evidence>
<keyword evidence="7" id="KW-0175">Coiled coil</keyword>
<evidence type="ECO:0000256" key="5">
    <source>
        <dbReference type="ARBA" id="ARBA00022729"/>
    </source>
</evidence>
<dbReference type="EMBL" id="JAAGRQ010000021">
    <property type="protein sequence ID" value="NDY56518.1"/>
    <property type="molecule type" value="Genomic_DNA"/>
</dbReference>
<dbReference type="InterPro" id="IPR001638">
    <property type="entry name" value="Solute-binding_3/MltF_N"/>
</dbReference>
<dbReference type="Pfam" id="PF00497">
    <property type="entry name" value="SBP_bac_3"/>
    <property type="match status" value="2"/>
</dbReference>
<keyword evidence="11" id="KW-1185">Reference proteome</keyword>
<comment type="catalytic activity">
    <reaction evidence="1">
        <text>ATP + protein L-histidine = ADP + protein N-phospho-L-histidine.</text>
        <dbReference type="EC" id="2.7.13.3"/>
    </reaction>
</comment>
<protein>
    <recommendedName>
        <fullName evidence="2">histidine kinase</fullName>
        <ecNumber evidence="2">2.7.13.3</ecNumber>
    </recommendedName>
</protein>
<evidence type="ECO:0000256" key="4">
    <source>
        <dbReference type="ARBA" id="ARBA00022679"/>
    </source>
</evidence>
<dbReference type="InterPro" id="IPR036890">
    <property type="entry name" value="HATPase_C_sf"/>
</dbReference>
<proteinExistence type="predicted"/>
<feature type="domain" description="Histidine kinase" evidence="9">
    <location>
        <begin position="918"/>
        <end position="1060"/>
    </location>
</feature>
<dbReference type="SUPFAM" id="SSF53850">
    <property type="entry name" value="Periplasmic binding protein-like II"/>
    <property type="match status" value="2"/>
</dbReference>
<evidence type="ECO:0000256" key="7">
    <source>
        <dbReference type="SAM" id="Coils"/>
    </source>
</evidence>
<dbReference type="PRINTS" id="PR00344">
    <property type="entry name" value="BCTRLSENSOR"/>
</dbReference>
<dbReference type="PROSITE" id="PS50109">
    <property type="entry name" value="HIS_KIN"/>
    <property type="match status" value="1"/>
</dbReference>
<feature type="signal peptide" evidence="8">
    <location>
        <begin position="1"/>
        <end position="35"/>
    </location>
</feature>
<keyword evidence="3" id="KW-0597">Phosphoprotein</keyword>
<dbReference type="FunFam" id="3.30.565.10:FF:000016">
    <property type="entry name" value="Chemotaxis protein CheA, putative"/>
    <property type="match status" value="1"/>
</dbReference>
<evidence type="ECO:0000313" key="10">
    <source>
        <dbReference type="EMBL" id="NDY56518.1"/>
    </source>
</evidence>
<keyword evidence="4" id="KW-0808">Transferase</keyword>
<evidence type="ECO:0000256" key="3">
    <source>
        <dbReference type="ARBA" id="ARBA00022553"/>
    </source>
</evidence>
<dbReference type="Gene3D" id="3.30.565.10">
    <property type="entry name" value="Histidine kinase-like ATPase, C-terminal domain"/>
    <property type="match status" value="1"/>
</dbReference>
<accession>A0A7K3NJZ0</accession>
<comment type="caution">
    <text evidence="10">The sequence shown here is derived from an EMBL/GenBank/DDBJ whole genome shotgun (WGS) entry which is preliminary data.</text>
</comment>
<dbReference type="InterPro" id="IPR004358">
    <property type="entry name" value="Sig_transdc_His_kin-like_C"/>
</dbReference>
<evidence type="ECO:0000259" key="9">
    <source>
        <dbReference type="PROSITE" id="PS50109"/>
    </source>
</evidence>
<evidence type="ECO:0000256" key="2">
    <source>
        <dbReference type="ARBA" id="ARBA00012438"/>
    </source>
</evidence>
<dbReference type="SMART" id="SM00062">
    <property type="entry name" value="PBPb"/>
    <property type="match status" value="2"/>
</dbReference>
<dbReference type="AlphaFoldDB" id="A0A7K3NJZ0"/>
<dbReference type="CDD" id="cd13708">
    <property type="entry name" value="PBP2_BvgS_like_1"/>
    <property type="match status" value="1"/>
</dbReference>
<feature type="chain" id="PRO_5029588129" description="histidine kinase" evidence="8">
    <location>
        <begin position="36"/>
        <end position="1068"/>
    </location>
</feature>
<name>A0A7K3NJZ0_9BACT</name>
<dbReference type="GO" id="GO:0004673">
    <property type="term" value="F:protein histidine kinase activity"/>
    <property type="evidence" value="ECO:0007669"/>
    <property type="project" value="UniProtKB-EC"/>
</dbReference>
<dbReference type="Proteomes" id="UP000469724">
    <property type="component" value="Unassembled WGS sequence"/>
</dbReference>
<dbReference type="Pfam" id="PF02518">
    <property type="entry name" value="HATPase_c"/>
    <property type="match status" value="1"/>
</dbReference>
<dbReference type="Gene3D" id="3.40.190.10">
    <property type="entry name" value="Periplasmic binding protein-like II"/>
    <property type="match status" value="4"/>
</dbReference>
<dbReference type="SUPFAM" id="SSF55874">
    <property type="entry name" value="ATPase domain of HSP90 chaperone/DNA topoisomerase II/histidine kinase"/>
    <property type="match status" value="1"/>
</dbReference>
<gene>
    <name evidence="10" type="ORF">G3N56_07150</name>
</gene>
<reference evidence="10 11" key="1">
    <citation type="submission" date="2020-02" db="EMBL/GenBank/DDBJ databases">
        <title>Comparative genomics of sulfur disproportionating microorganisms.</title>
        <authorList>
            <person name="Ward L.M."/>
            <person name="Bertran E."/>
            <person name="Johnston D.T."/>
        </authorList>
    </citation>
    <scope>NUCLEOTIDE SEQUENCE [LARGE SCALE GENOMIC DNA]</scope>
    <source>
        <strain evidence="10 11">DSM 3696</strain>
    </source>
</reference>
<dbReference type="EC" id="2.7.13.3" evidence="2"/>
<feature type="coiled-coil region" evidence="7">
    <location>
        <begin position="561"/>
        <end position="588"/>
    </location>
</feature>
<keyword evidence="6" id="KW-0418">Kinase</keyword>
<evidence type="ECO:0000256" key="1">
    <source>
        <dbReference type="ARBA" id="ARBA00000085"/>
    </source>
</evidence>
<evidence type="ECO:0000256" key="8">
    <source>
        <dbReference type="SAM" id="SignalP"/>
    </source>
</evidence>
<dbReference type="PANTHER" id="PTHR35936">
    <property type="entry name" value="MEMBRANE-BOUND LYTIC MUREIN TRANSGLYCOSYLASE F"/>
    <property type="match status" value="1"/>
</dbReference>
<keyword evidence="5 8" id="KW-0732">Signal</keyword>
<organism evidence="10 11">
    <name type="scientific">Desulfolutivibrio sulfodismutans</name>
    <dbReference type="NCBI Taxonomy" id="63561"/>
    <lineage>
        <taxon>Bacteria</taxon>
        <taxon>Pseudomonadati</taxon>
        <taxon>Thermodesulfobacteriota</taxon>
        <taxon>Desulfovibrionia</taxon>
        <taxon>Desulfovibrionales</taxon>
        <taxon>Desulfovibrionaceae</taxon>
        <taxon>Desulfolutivibrio</taxon>
    </lineage>
</organism>
<sequence>MSIMASFVPVAALRRVLAVLAVLATVFSGSSLAVADTLPELGLTDEEKAFIEAHPVITFSDSIWEPLAMVENGKYQGIFHDFYEIVSAMTGLAFKFEAQGDSRNFGKVLAALRDKRIDMIDGTGRSAEREKYALFAGPYLRFPLAIVSRDDVMAGSILELQGKRVAVASGSTAYEYVRDNHPDVDLLVVEDPAEALLAVSSGQAQAMLDNLAVVTYGIRKAGLSNLKVSGLTDFAFDIYTLVRDDMPELASILDKALKAIPVWDKAAIMAKWLPLYASGQAAARADAAGGSAGVAGPAPARVTLNRREREFVQNKGSLRYCVDPDWPPIERISETGRFEGMAADVLALLSERLGVETRLVPTASWSQTLETAEKGGCDFIAAAVETPERRRFLDFTSPYLRLPLVVATRADHPFVDGPKALMHDRVGVVRSHATAAILRSKYPSLDVVDMPTEAEGLSQVASGGLGAFVDVLPAVAYRIDKERLTGLKIAGRLEDHLDLSLAVPRGKTEVLSIFQKGISSLAAEELDAIFKKWVAVRFEHGFDYTLVWRVAAGAALVIVLIVWWNRKLTRLNRTIRQAQEELSALLDNSGQGFLSFGVDCRVQPRFSHECLDIFGRDPAGETIQTLLFPDDARACGDFAKNVGRILAEDDDFRRSLYLSLMPASVHLGNRDLEVEYRMSGPGRLMLVLTDVTNARRLESEVEKERGRLANVVAVARDPRDFFQVADSFRDFASTCRTPVAPGETPGEALRRHYRRVHTFKGLFQLFGCRRVSAALHDLESRLSGLNPEQATAASLGGVMRLSPVLAELEADLALLRQTLGDDFFKRRDAVCIGEEAARELEGLAEGLAAALPTPDPRLHALLERARTLRHVDMRELLAVPLGTAVQLAERLGKAVTVPPVSGQAVPVDPDLFGPLARRMVHLVRNAVAHGIEPPQERLRLGKPEAGTVAVSVEKKDGLLCLRVSDDGAGIDPVAVRDKAAALGIAEKDELAAMDGGQVVRLVLAQGLSTADGDAKAAGAAGRGVGLAAVLEAAKRLGGDMDIESRPGRGTTFTVRVPLSATEKGKEQS</sequence>
<dbReference type="InterPro" id="IPR005467">
    <property type="entry name" value="His_kinase_dom"/>
</dbReference>
<evidence type="ECO:0000313" key="11">
    <source>
        <dbReference type="Proteomes" id="UP000469724"/>
    </source>
</evidence>
<dbReference type="CDD" id="cd01007">
    <property type="entry name" value="PBP2_BvgS_HisK_like"/>
    <property type="match status" value="1"/>
</dbReference>